<protein>
    <recommendedName>
        <fullName evidence="3">DUF2971 domain-containing protein</fullName>
    </recommendedName>
</protein>
<dbReference type="EMBL" id="JAVDVX010000003">
    <property type="protein sequence ID" value="MDR7090060.1"/>
    <property type="molecule type" value="Genomic_DNA"/>
</dbReference>
<comment type="caution">
    <text evidence="1">The sequence shown here is derived from an EMBL/GenBank/DDBJ whole genome shotgun (WGS) entry which is preliminary data.</text>
</comment>
<dbReference type="Pfam" id="PF11185">
    <property type="entry name" value="DUF2971"/>
    <property type="match status" value="1"/>
</dbReference>
<sequence>MIYHYCNPASFVSIVKSKTMWVCDLKKMNDPSELTPGFEIVRSLWDEMVPSQKGKFTSNDLEHDRFFYLAASFSKNCDLLSQWRSYGGNGAGFAIGVSELDLLNSNSFSKNILVSSGNDSEASIVRFPPPFKMQDVFYNEESFRFYISEKLTKFINEYGVPFEKSSGEPTKLSHINFYSELISDACLLKSKFYKEEEEVRIFASLWHSPSIYQSDLIFESKLKIDFMATQNGIKAYSAIKLAGNDVESIQKIVIGPKSESSIEEVELFMKLNSFRKCFVEKSEGEYR</sequence>
<keyword evidence="2" id="KW-1185">Reference proteome</keyword>
<gene>
    <name evidence="1" type="ORF">J2X05_002082</name>
</gene>
<dbReference type="InterPro" id="IPR021352">
    <property type="entry name" value="DUF2971"/>
</dbReference>
<organism evidence="1 2">
    <name type="scientific">Cellvibrio fibrivorans</name>
    <dbReference type="NCBI Taxonomy" id="126350"/>
    <lineage>
        <taxon>Bacteria</taxon>
        <taxon>Pseudomonadati</taxon>
        <taxon>Pseudomonadota</taxon>
        <taxon>Gammaproteobacteria</taxon>
        <taxon>Cellvibrionales</taxon>
        <taxon>Cellvibrionaceae</taxon>
        <taxon>Cellvibrio</taxon>
    </lineage>
</organism>
<proteinExistence type="predicted"/>
<evidence type="ECO:0000313" key="1">
    <source>
        <dbReference type="EMBL" id="MDR7090060.1"/>
    </source>
</evidence>
<dbReference type="Proteomes" id="UP001253595">
    <property type="component" value="Unassembled WGS sequence"/>
</dbReference>
<accession>A0ABU1UXY9</accession>
<name>A0ABU1UXY9_9GAMM</name>
<dbReference type="RefSeq" id="WP_310072087.1">
    <property type="nucleotide sequence ID" value="NZ_JAVDVX010000003.1"/>
</dbReference>
<evidence type="ECO:0000313" key="2">
    <source>
        <dbReference type="Proteomes" id="UP001253595"/>
    </source>
</evidence>
<reference evidence="1 2" key="1">
    <citation type="submission" date="2023-07" db="EMBL/GenBank/DDBJ databases">
        <title>Sorghum-associated microbial communities from plants grown in Nebraska, USA.</title>
        <authorList>
            <person name="Schachtman D."/>
        </authorList>
    </citation>
    <scope>NUCLEOTIDE SEQUENCE [LARGE SCALE GENOMIC DNA]</scope>
    <source>
        <strain evidence="1 2">BE190</strain>
    </source>
</reference>
<evidence type="ECO:0008006" key="3">
    <source>
        <dbReference type="Google" id="ProtNLM"/>
    </source>
</evidence>